<dbReference type="EMBL" id="VVIW01000022">
    <property type="protein sequence ID" value="NHZ43658.1"/>
    <property type="molecule type" value="Genomic_DNA"/>
</dbReference>
<dbReference type="RefSeq" id="WP_167079636.1">
    <property type="nucleotide sequence ID" value="NZ_VVIW01000022.1"/>
</dbReference>
<comment type="caution">
    <text evidence="1">The sequence shown here is derived from an EMBL/GenBank/DDBJ whole genome shotgun (WGS) entry which is preliminary data.</text>
</comment>
<name>A0ABX0MAL3_9BURK</name>
<organism evidence="1 2">
    <name type="scientific">Massilia aquatica</name>
    <dbReference type="NCBI Taxonomy" id="2609000"/>
    <lineage>
        <taxon>Bacteria</taxon>
        <taxon>Pseudomonadati</taxon>
        <taxon>Pseudomonadota</taxon>
        <taxon>Betaproteobacteria</taxon>
        <taxon>Burkholderiales</taxon>
        <taxon>Oxalobacteraceae</taxon>
        <taxon>Telluria group</taxon>
        <taxon>Massilia</taxon>
    </lineage>
</organism>
<gene>
    <name evidence="1" type="ORF">F1609_26345</name>
</gene>
<dbReference type="Proteomes" id="UP000819052">
    <property type="component" value="Unassembled WGS sequence"/>
</dbReference>
<evidence type="ECO:0000313" key="2">
    <source>
        <dbReference type="Proteomes" id="UP000819052"/>
    </source>
</evidence>
<accession>A0ABX0MAL3</accession>
<protein>
    <recommendedName>
        <fullName evidence="3">YCII-related domain-containing protein</fullName>
    </recommendedName>
</protein>
<proteinExistence type="predicted"/>
<reference evidence="1 2" key="1">
    <citation type="submission" date="2019-09" db="EMBL/GenBank/DDBJ databases">
        <title>Taxonomy of Antarctic Massilia spp.: description of Massilia rubra sp. nov., Massilia aquatica sp. nov., Massilia mucilaginosa sp. nov., Massilia frigida sp. nov. isolated from streams, lakes and regoliths.</title>
        <authorList>
            <person name="Holochova P."/>
            <person name="Sedlacek I."/>
            <person name="Kralova S."/>
            <person name="Maslanova I."/>
            <person name="Busse H.-J."/>
            <person name="Stankova E."/>
            <person name="Vrbovska V."/>
            <person name="Kovarovic V."/>
            <person name="Bartak M."/>
            <person name="Svec P."/>
            <person name="Pantucek R."/>
        </authorList>
    </citation>
    <scope>NUCLEOTIDE SEQUENCE [LARGE SCALE GENOMIC DNA]</scope>
    <source>
        <strain evidence="1 2">CCM 8693</strain>
    </source>
</reference>
<evidence type="ECO:0000313" key="1">
    <source>
        <dbReference type="EMBL" id="NHZ43658.1"/>
    </source>
</evidence>
<evidence type="ECO:0008006" key="3">
    <source>
        <dbReference type="Google" id="ProtNLM"/>
    </source>
</evidence>
<keyword evidence="2" id="KW-1185">Reference proteome</keyword>
<sequence>MIEHAVLGVFDDFDKAEEARAALLADGFDAAALELKVHNDEAGPVEGNFYVGNTPGESEQHVYDSNYVAVQRAQCMLVVDANDAATAARAGAIMAGFGARDPNHLSATGPARPHQPGL</sequence>